<keyword evidence="4" id="KW-0472">Membrane</keyword>
<dbReference type="PROSITE" id="PS00135">
    <property type="entry name" value="TRYPSIN_SER"/>
    <property type="match status" value="1"/>
</dbReference>
<evidence type="ECO:0000256" key="4">
    <source>
        <dbReference type="SAM" id="Phobius"/>
    </source>
</evidence>
<dbReference type="Gene3D" id="2.40.10.10">
    <property type="entry name" value="Trypsin-like serine proteases"/>
    <property type="match status" value="1"/>
</dbReference>
<dbReference type="GO" id="GO:0004252">
    <property type="term" value="F:serine-type endopeptidase activity"/>
    <property type="evidence" value="ECO:0007669"/>
    <property type="project" value="InterPro"/>
</dbReference>
<evidence type="ECO:0000256" key="2">
    <source>
        <dbReference type="ARBA" id="ARBA00024195"/>
    </source>
</evidence>
<keyword evidence="4" id="KW-0812">Transmembrane</keyword>
<dbReference type="GO" id="GO:0006508">
    <property type="term" value="P:proteolysis"/>
    <property type="evidence" value="ECO:0007669"/>
    <property type="project" value="UniProtKB-KW"/>
</dbReference>
<dbReference type="STRING" id="307972.A0A2G8KU40"/>
<dbReference type="InterPro" id="IPR009003">
    <property type="entry name" value="Peptidase_S1_PA"/>
</dbReference>
<dbReference type="SMART" id="SM00020">
    <property type="entry name" value="Tryp_SPc"/>
    <property type="match status" value="1"/>
</dbReference>
<keyword evidence="3" id="KW-0645">Protease</keyword>
<comment type="similarity">
    <text evidence="2">Belongs to the peptidase S1 family. CLIP subfamily.</text>
</comment>
<organism evidence="6 7">
    <name type="scientific">Stichopus japonicus</name>
    <name type="common">Sea cucumber</name>
    <dbReference type="NCBI Taxonomy" id="307972"/>
    <lineage>
        <taxon>Eukaryota</taxon>
        <taxon>Metazoa</taxon>
        <taxon>Echinodermata</taxon>
        <taxon>Eleutherozoa</taxon>
        <taxon>Echinozoa</taxon>
        <taxon>Holothuroidea</taxon>
        <taxon>Aspidochirotacea</taxon>
        <taxon>Aspidochirotida</taxon>
        <taxon>Stichopodidae</taxon>
        <taxon>Apostichopus</taxon>
    </lineage>
</organism>
<keyword evidence="4" id="KW-1133">Transmembrane helix</keyword>
<name>A0A2G8KU40_STIJA</name>
<feature type="transmembrane region" description="Helical" evidence="4">
    <location>
        <begin position="6"/>
        <end position="26"/>
    </location>
</feature>
<dbReference type="PANTHER" id="PTHR24252">
    <property type="entry name" value="ACROSIN-RELATED"/>
    <property type="match status" value="1"/>
</dbReference>
<evidence type="ECO:0000313" key="6">
    <source>
        <dbReference type="EMBL" id="PIK51450.1"/>
    </source>
</evidence>
<dbReference type="PANTHER" id="PTHR24252:SF7">
    <property type="entry name" value="HYALIN"/>
    <property type="match status" value="1"/>
</dbReference>
<dbReference type="InterPro" id="IPR001254">
    <property type="entry name" value="Trypsin_dom"/>
</dbReference>
<reference evidence="6 7" key="1">
    <citation type="journal article" date="2017" name="PLoS Biol.">
        <title>The sea cucumber genome provides insights into morphological evolution and visceral regeneration.</title>
        <authorList>
            <person name="Zhang X."/>
            <person name="Sun L."/>
            <person name="Yuan J."/>
            <person name="Sun Y."/>
            <person name="Gao Y."/>
            <person name="Zhang L."/>
            <person name="Li S."/>
            <person name="Dai H."/>
            <person name="Hamel J.F."/>
            <person name="Liu C."/>
            <person name="Yu Y."/>
            <person name="Liu S."/>
            <person name="Lin W."/>
            <person name="Guo K."/>
            <person name="Jin S."/>
            <person name="Xu P."/>
            <person name="Storey K.B."/>
            <person name="Huan P."/>
            <person name="Zhang T."/>
            <person name="Zhou Y."/>
            <person name="Zhang J."/>
            <person name="Lin C."/>
            <person name="Li X."/>
            <person name="Xing L."/>
            <person name="Huo D."/>
            <person name="Sun M."/>
            <person name="Wang L."/>
            <person name="Mercier A."/>
            <person name="Li F."/>
            <person name="Yang H."/>
            <person name="Xiang J."/>
        </authorList>
    </citation>
    <scope>NUCLEOTIDE SEQUENCE [LARGE SCALE GENOMIC DNA]</scope>
    <source>
        <strain evidence="6">Shaxun</strain>
        <tissue evidence="6">Muscle</tissue>
    </source>
</reference>
<dbReference type="PROSITE" id="PS50240">
    <property type="entry name" value="TRYPSIN_DOM"/>
    <property type="match status" value="1"/>
</dbReference>
<dbReference type="FunFam" id="2.40.10.10:FF:000002">
    <property type="entry name" value="Transmembrane protease serine"/>
    <property type="match status" value="1"/>
</dbReference>
<dbReference type="PROSITE" id="PS00134">
    <property type="entry name" value="TRYPSIN_HIS"/>
    <property type="match status" value="1"/>
</dbReference>
<comment type="caution">
    <text evidence="6">The sequence shown here is derived from an EMBL/GenBank/DDBJ whole genome shotgun (WGS) entry which is preliminary data.</text>
</comment>
<dbReference type="AlphaFoldDB" id="A0A2G8KU40"/>
<keyword evidence="1" id="KW-1015">Disulfide bond</keyword>
<dbReference type="OrthoDB" id="8030239at2759"/>
<dbReference type="InterPro" id="IPR043504">
    <property type="entry name" value="Peptidase_S1_PA_chymotrypsin"/>
</dbReference>
<dbReference type="EMBL" id="MRZV01000372">
    <property type="protein sequence ID" value="PIK51450.1"/>
    <property type="molecule type" value="Genomic_DNA"/>
</dbReference>
<evidence type="ECO:0000256" key="1">
    <source>
        <dbReference type="ARBA" id="ARBA00023157"/>
    </source>
</evidence>
<dbReference type="Proteomes" id="UP000230750">
    <property type="component" value="Unassembled WGS sequence"/>
</dbReference>
<gene>
    <name evidence="6" type="ORF">BSL78_11656</name>
</gene>
<sequence length="307" mass="33677">MGGTAIYMYLKMAVSTSCVIILTLLLPYSMSKDLHGDGISIQIYDGIDAKTGQFPFIGSLRGIYDLHMCGATLISNDTAVTAAHCFELGSNEDADNLPSLAVFGDLELWRTSPTHHHSTFTAVTHEQYDQVIIKNDIALIYLKSPIFDKYEKSISSIPIANSSNEISDYSSCFVIGWGATGDYQLSNVLQYAPLELYENFVCGEIFGYHVIDETKLCAGSQTSDACPGDSGGPLACYRNDDPSVMELVGVVSFGIPECQAGVPGVYTRVSTFRDWIESRPDPNRASVPYITIYFVLVMAYISIYSYI</sequence>
<keyword evidence="3" id="KW-0378">Hydrolase</keyword>
<protein>
    <recommendedName>
        <fullName evidence="5">Peptidase S1 domain-containing protein</fullName>
    </recommendedName>
</protein>
<dbReference type="SUPFAM" id="SSF50494">
    <property type="entry name" value="Trypsin-like serine proteases"/>
    <property type="match status" value="1"/>
</dbReference>
<dbReference type="InterPro" id="IPR033116">
    <property type="entry name" value="TRYPSIN_SER"/>
</dbReference>
<dbReference type="Pfam" id="PF00089">
    <property type="entry name" value="Trypsin"/>
    <property type="match status" value="1"/>
</dbReference>
<evidence type="ECO:0000313" key="7">
    <source>
        <dbReference type="Proteomes" id="UP000230750"/>
    </source>
</evidence>
<keyword evidence="3" id="KW-0720">Serine protease</keyword>
<dbReference type="InterPro" id="IPR001314">
    <property type="entry name" value="Peptidase_S1A"/>
</dbReference>
<evidence type="ECO:0000256" key="3">
    <source>
        <dbReference type="RuleBase" id="RU363034"/>
    </source>
</evidence>
<evidence type="ECO:0000259" key="5">
    <source>
        <dbReference type="PROSITE" id="PS50240"/>
    </source>
</evidence>
<accession>A0A2G8KU40</accession>
<feature type="domain" description="Peptidase S1" evidence="5">
    <location>
        <begin position="43"/>
        <end position="281"/>
    </location>
</feature>
<dbReference type="PRINTS" id="PR00722">
    <property type="entry name" value="CHYMOTRYPSIN"/>
</dbReference>
<dbReference type="InterPro" id="IPR018114">
    <property type="entry name" value="TRYPSIN_HIS"/>
</dbReference>
<keyword evidence="7" id="KW-1185">Reference proteome</keyword>
<feature type="transmembrane region" description="Helical" evidence="4">
    <location>
        <begin position="287"/>
        <end position="306"/>
    </location>
</feature>
<proteinExistence type="inferred from homology"/>
<dbReference type="CDD" id="cd00190">
    <property type="entry name" value="Tryp_SPc"/>
    <property type="match status" value="1"/>
</dbReference>